<evidence type="ECO:0000313" key="3">
    <source>
        <dbReference type="Proteomes" id="UP000199079"/>
    </source>
</evidence>
<gene>
    <name evidence="2" type="ORF">SAMN05216564_102184</name>
</gene>
<dbReference type="Pfam" id="PF25252">
    <property type="entry name" value="DUF7854"/>
    <property type="match status" value="1"/>
</dbReference>
<organism evidence="2 3">
    <name type="scientific">Halopenitus persicus</name>
    <dbReference type="NCBI Taxonomy" id="1048396"/>
    <lineage>
        <taxon>Archaea</taxon>
        <taxon>Methanobacteriati</taxon>
        <taxon>Methanobacteriota</taxon>
        <taxon>Stenosarchaea group</taxon>
        <taxon>Halobacteria</taxon>
        <taxon>Halobacteriales</taxon>
        <taxon>Haloferacaceae</taxon>
        <taxon>Halopenitus</taxon>
    </lineage>
</organism>
<name>A0A1H3FU55_9EURY</name>
<dbReference type="OrthoDB" id="226203at2157"/>
<keyword evidence="3" id="KW-1185">Reference proteome</keyword>
<feature type="compositionally biased region" description="Acidic residues" evidence="1">
    <location>
        <begin position="81"/>
        <end position="104"/>
    </location>
</feature>
<dbReference type="AlphaFoldDB" id="A0A1H3FU55"/>
<dbReference type="RefSeq" id="WP_092730987.1">
    <property type="nucleotide sequence ID" value="NZ_FNPC01000002.1"/>
</dbReference>
<proteinExistence type="predicted"/>
<dbReference type="InterPro" id="IPR057176">
    <property type="entry name" value="DUF7854"/>
</dbReference>
<reference evidence="3" key="1">
    <citation type="submission" date="2016-10" db="EMBL/GenBank/DDBJ databases">
        <authorList>
            <person name="Varghese N."/>
            <person name="Submissions S."/>
        </authorList>
    </citation>
    <scope>NUCLEOTIDE SEQUENCE [LARGE SCALE GENOMIC DNA]</scope>
    <source>
        <strain evidence="3">DC30,IBRC 10041,KCTC 4046</strain>
    </source>
</reference>
<dbReference type="EMBL" id="FNPC01000002">
    <property type="protein sequence ID" value="SDX93669.1"/>
    <property type="molecule type" value="Genomic_DNA"/>
</dbReference>
<accession>A0A1H3FU55</accession>
<feature type="region of interest" description="Disordered" evidence="1">
    <location>
        <begin position="72"/>
        <end position="117"/>
    </location>
</feature>
<evidence type="ECO:0000313" key="2">
    <source>
        <dbReference type="EMBL" id="SDX93669.1"/>
    </source>
</evidence>
<sequence>MDRISAIRNVEDALRRFEDGEASLAETERRTVAVLRTYATEFEGTDAVYRARGPGPVDGTVVVAPSTAAARERVRELAERDEADPSEASDENGDAAVLETDDGEADARSPSFEIERL</sequence>
<dbReference type="Proteomes" id="UP000199079">
    <property type="component" value="Unassembled WGS sequence"/>
</dbReference>
<protein>
    <submittedName>
        <fullName evidence="2">Uncharacterized protein</fullName>
    </submittedName>
</protein>
<evidence type="ECO:0000256" key="1">
    <source>
        <dbReference type="SAM" id="MobiDB-lite"/>
    </source>
</evidence>